<accession>A0A918VN46</accession>
<comment type="caution">
    <text evidence="5">The sequence shown here is derived from an EMBL/GenBank/DDBJ whole genome shotgun (WGS) entry which is preliminary data.</text>
</comment>
<organism evidence="5 6">
    <name type="scientific">Streptomyces echinoruber</name>
    <dbReference type="NCBI Taxonomy" id="68898"/>
    <lineage>
        <taxon>Bacteria</taxon>
        <taxon>Bacillati</taxon>
        <taxon>Actinomycetota</taxon>
        <taxon>Actinomycetes</taxon>
        <taxon>Kitasatosporales</taxon>
        <taxon>Streptomycetaceae</taxon>
        <taxon>Streptomyces</taxon>
    </lineage>
</organism>
<sequence length="223" mass="23842">MTSGDAALPDGWQRLPLLDVCASIQAGPGGGRAQDRGRAPDGGGVPVVLPRDLHGRRIVRGDAEATPVIPWERARTLEKYYLVEGDVLLTRTGTVGRCALVTAEHAGWLPHPNLVRLRLSPAGPVRAAYLTAYLSSTATQEWIRSRAVNSVIPSLSTRVLGELPVLVPPGAEQERIGAVLAALDDKIRAHTEIVRATSEYRDALADALLTGALRADRDPGARF</sequence>
<comment type="similarity">
    <text evidence="1">Belongs to the type-I restriction system S methylase family.</text>
</comment>
<dbReference type="PANTHER" id="PTHR30408">
    <property type="entry name" value="TYPE-1 RESTRICTION ENZYME ECOKI SPECIFICITY PROTEIN"/>
    <property type="match status" value="1"/>
</dbReference>
<dbReference type="GO" id="GO:0003677">
    <property type="term" value="F:DNA binding"/>
    <property type="evidence" value="ECO:0007669"/>
    <property type="project" value="UniProtKB-KW"/>
</dbReference>
<evidence type="ECO:0000259" key="4">
    <source>
        <dbReference type="Pfam" id="PF01420"/>
    </source>
</evidence>
<evidence type="ECO:0000313" key="5">
    <source>
        <dbReference type="EMBL" id="GHA09240.1"/>
    </source>
</evidence>
<dbReference type="InterPro" id="IPR044946">
    <property type="entry name" value="Restrct_endonuc_typeI_TRD_sf"/>
</dbReference>
<evidence type="ECO:0000256" key="1">
    <source>
        <dbReference type="ARBA" id="ARBA00010923"/>
    </source>
</evidence>
<dbReference type="CDD" id="cd16961">
    <property type="entry name" value="RMtype1_S_TRD-CR_like"/>
    <property type="match status" value="1"/>
</dbReference>
<dbReference type="Gene3D" id="3.90.220.20">
    <property type="entry name" value="DNA methylase specificity domains"/>
    <property type="match status" value="1"/>
</dbReference>
<feature type="domain" description="Type I restriction modification DNA specificity" evidence="4">
    <location>
        <begin position="9"/>
        <end position="192"/>
    </location>
</feature>
<keyword evidence="3" id="KW-0238">DNA-binding</keyword>
<evidence type="ECO:0000256" key="3">
    <source>
        <dbReference type="ARBA" id="ARBA00023125"/>
    </source>
</evidence>
<dbReference type="InterPro" id="IPR052021">
    <property type="entry name" value="Type-I_RS_S_subunit"/>
</dbReference>
<keyword evidence="6" id="KW-1185">Reference proteome</keyword>
<protein>
    <recommendedName>
        <fullName evidence="4">Type I restriction modification DNA specificity domain-containing protein</fullName>
    </recommendedName>
</protein>
<dbReference type="AlphaFoldDB" id="A0A918VN46"/>
<keyword evidence="2" id="KW-0680">Restriction system</keyword>
<dbReference type="Pfam" id="PF01420">
    <property type="entry name" value="Methylase_S"/>
    <property type="match status" value="1"/>
</dbReference>
<dbReference type="RefSeq" id="WP_190060218.1">
    <property type="nucleotide sequence ID" value="NZ_BMWH01000029.1"/>
</dbReference>
<dbReference type="SUPFAM" id="SSF116734">
    <property type="entry name" value="DNA methylase specificity domain"/>
    <property type="match status" value="1"/>
</dbReference>
<evidence type="ECO:0000256" key="2">
    <source>
        <dbReference type="ARBA" id="ARBA00022747"/>
    </source>
</evidence>
<reference evidence="5" key="2">
    <citation type="submission" date="2020-09" db="EMBL/GenBank/DDBJ databases">
        <authorList>
            <person name="Sun Q."/>
            <person name="Ohkuma M."/>
        </authorList>
    </citation>
    <scope>NUCLEOTIDE SEQUENCE</scope>
    <source>
        <strain evidence="5">JCM 5016</strain>
    </source>
</reference>
<reference evidence="5" key="1">
    <citation type="journal article" date="2014" name="Int. J. Syst. Evol. Microbiol.">
        <title>Complete genome sequence of Corynebacterium casei LMG S-19264T (=DSM 44701T), isolated from a smear-ripened cheese.</title>
        <authorList>
            <consortium name="US DOE Joint Genome Institute (JGI-PGF)"/>
            <person name="Walter F."/>
            <person name="Albersmeier A."/>
            <person name="Kalinowski J."/>
            <person name="Ruckert C."/>
        </authorList>
    </citation>
    <scope>NUCLEOTIDE SEQUENCE</scope>
    <source>
        <strain evidence="5">JCM 5016</strain>
    </source>
</reference>
<dbReference type="InterPro" id="IPR000055">
    <property type="entry name" value="Restrct_endonuc_typeI_TRD"/>
</dbReference>
<gene>
    <name evidence="5" type="ORF">GCM10010389_55410</name>
</gene>
<dbReference type="Proteomes" id="UP000623010">
    <property type="component" value="Unassembled WGS sequence"/>
</dbReference>
<name>A0A918VN46_9ACTN</name>
<evidence type="ECO:0000313" key="6">
    <source>
        <dbReference type="Proteomes" id="UP000623010"/>
    </source>
</evidence>
<dbReference type="PANTHER" id="PTHR30408:SF12">
    <property type="entry name" value="TYPE I RESTRICTION ENZYME MJAVIII SPECIFICITY SUBUNIT"/>
    <property type="match status" value="1"/>
</dbReference>
<proteinExistence type="inferred from homology"/>
<dbReference type="EMBL" id="BMWH01000029">
    <property type="protein sequence ID" value="GHA09240.1"/>
    <property type="molecule type" value="Genomic_DNA"/>
</dbReference>
<dbReference type="GO" id="GO:0009307">
    <property type="term" value="P:DNA restriction-modification system"/>
    <property type="evidence" value="ECO:0007669"/>
    <property type="project" value="UniProtKB-KW"/>
</dbReference>